<dbReference type="InterPro" id="IPR037523">
    <property type="entry name" value="VOC_core"/>
</dbReference>
<dbReference type="PANTHER" id="PTHR43048">
    <property type="entry name" value="METHYLMALONYL-COA EPIMERASE"/>
    <property type="match status" value="1"/>
</dbReference>
<keyword evidence="4" id="KW-1185">Reference proteome</keyword>
<dbReference type="Gene3D" id="3.10.180.10">
    <property type="entry name" value="2,3-Dihydroxybiphenyl 1,2-Dioxygenase, domain 1"/>
    <property type="match status" value="1"/>
</dbReference>
<dbReference type="PROSITE" id="PS00934">
    <property type="entry name" value="GLYOXALASE_I_1"/>
    <property type="match status" value="1"/>
</dbReference>
<dbReference type="SUPFAM" id="SSF54593">
    <property type="entry name" value="Glyoxalase/Bleomycin resistance protein/Dihydroxybiphenyl dioxygenase"/>
    <property type="match status" value="1"/>
</dbReference>
<dbReference type="PROSITE" id="PS51819">
    <property type="entry name" value="VOC"/>
    <property type="match status" value="1"/>
</dbReference>
<protein>
    <submittedName>
        <fullName evidence="3">VOC family protein</fullName>
    </submittedName>
</protein>
<dbReference type="EMBL" id="CP130318">
    <property type="protein sequence ID" value="WNQ12001.1"/>
    <property type="molecule type" value="Genomic_DNA"/>
</dbReference>
<dbReference type="CDD" id="cd06587">
    <property type="entry name" value="VOC"/>
    <property type="match status" value="1"/>
</dbReference>
<dbReference type="GO" id="GO:0004493">
    <property type="term" value="F:methylmalonyl-CoA epimerase activity"/>
    <property type="evidence" value="ECO:0007669"/>
    <property type="project" value="TreeGrafter"/>
</dbReference>
<evidence type="ECO:0000259" key="2">
    <source>
        <dbReference type="PROSITE" id="PS51819"/>
    </source>
</evidence>
<dbReference type="InterPro" id="IPR004360">
    <property type="entry name" value="Glyas_Fos-R_dOase_dom"/>
</dbReference>
<gene>
    <name evidence="3" type="ORF">MJA45_02770</name>
</gene>
<sequence length="135" mass="15481">MIKQIGHIALKVQDMERSLAFYCGVLGFQKAFDLKDDAGNPWIEYIKIGNGQFIELFYGGENKPDPVERRIGYDHLCLEVEDIQAVADHLRSKGVTLDVEPKQGKDRNYQCWAKDPDGNRIEFMELHPDSPQRNS</sequence>
<proteinExistence type="predicted"/>
<dbReference type="Pfam" id="PF00903">
    <property type="entry name" value="Glyoxalase"/>
    <property type="match status" value="1"/>
</dbReference>
<feature type="domain" description="VOC" evidence="2">
    <location>
        <begin position="4"/>
        <end position="126"/>
    </location>
</feature>
<evidence type="ECO:0000313" key="3">
    <source>
        <dbReference type="EMBL" id="WNQ12001.1"/>
    </source>
</evidence>
<reference evidence="3 4" key="1">
    <citation type="submission" date="2022-02" db="EMBL/GenBank/DDBJ databases">
        <title>Paenibacillus sp. MBLB1776 Whole Genome Shotgun Sequencing.</title>
        <authorList>
            <person name="Hwang C.Y."/>
            <person name="Cho E.-S."/>
            <person name="Seo M.-J."/>
        </authorList>
    </citation>
    <scope>NUCLEOTIDE SEQUENCE [LARGE SCALE GENOMIC DNA]</scope>
    <source>
        <strain evidence="3 4">MBLB1776</strain>
    </source>
</reference>
<dbReference type="GO" id="GO:0046872">
    <property type="term" value="F:metal ion binding"/>
    <property type="evidence" value="ECO:0007669"/>
    <property type="project" value="UniProtKB-KW"/>
</dbReference>
<dbReference type="InterPro" id="IPR051785">
    <property type="entry name" value="MMCE/EMCE_epimerase"/>
</dbReference>
<dbReference type="AlphaFoldDB" id="A0AA96LHC0"/>
<dbReference type="KEGG" id="paun:MJA45_02770"/>
<dbReference type="Proteomes" id="UP001305702">
    <property type="component" value="Chromosome"/>
</dbReference>
<dbReference type="InterPro" id="IPR018146">
    <property type="entry name" value="Glyoxalase_1_CS"/>
</dbReference>
<evidence type="ECO:0000313" key="4">
    <source>
        <dbReference type="Proteomes" id="UP001305702"/>
    </source>
</evidence>
<evidence type="ECO:0000256" key="1">
    <source>
        <dbReference type="ARBA" id="ARBA00022723"/>
    </source>
</evidence>
<accession>A0AA96LHC0</accession>
<dbReference type="RefSeq" id="WP_315605778.1">
    <property type="nucleotide sequence ID" value="NZ_CP130318.1"/>
</dbReference>
<dbReference type="GO" id="GO:0004462">
    <property type="term" value="F:lactoylglutathione lyase activity"/>
    <property type="evidence" value="ECO:0007669"/>
    <property type="project" value="InterPro"/>
</dbReference>
<keyword evidence="1" id="KW-0479">Metal-binding</keyword>
<dbReference type="GO" id="GO:0046491">
    <property type="term" value="P:L-methylmalonyl-CoA metabolic process"/>
    <property type="evidence" value="ECO:0007669"/>
    <property type="project" value="TreeGrafter"/>
</dbReference>
<name>A0AA96LHC0_9BACL</name>
<dbReference type="InterPro" id="IPR029068">
    <property type="entry name" value="Glyas_Bleomycin-R_OHBP_Dase"/>
</dbReference>
<dbReference type="PANTHER" id="PTHR43048:SF3">
    <property type="entry name" value="METHYLMALONYL-COA EPIMERASE, MITOCHONDRIAL"/>
    <property type="match status" value="1"/>
</dbReference>
<organism evidence="3 4">
    <name type="scientific">Paenibacillus aurantius</name>
    <dbReference type="NCBI Taxonomy" id="2918900"/>
    <lineage>
        <taxon>Bacteria</taxon>
        <taxon>Bacillati</taxon>
        <taxon>Bacillota</taxon>
        <taxon>Bacilli</taxon>
        <taxon>Bacillales</taxon>
        <taxon>Paenibacillaceae</taxon>
        <taxon>Paenibacillus</taxon>
    </lineage>
</organism>